<keyword evidence="2" id="KW-1185">Reference proteome</keyword>
<dbReference type="AlphaFoldDB" id="B3PGV3"/>
<dbReference type="Proteomes" id="UP000001036">
    <property type="component" value="Chromosome"/>
</dbReference>
<dbReference type="EMBL" id="CP000934">
    <property type="protein sequence ID" value="ACE83204.1"/>
    <property type="molecule type" value="Genomic_DNA"/>
</dbReference>
<dbReference type="eggNOG" id="COG5589">
    <property type="taxonomic scope" value="Bacteria"/>
</dbReference>
<proteinExistence type="predicted"/>
<dbReference type="OrthoDB" id="5795846at2"/>
<gene>
    <name evidence="1" type="ordered locus">CJA_3548</name>
</gene>
<accession>B3PGV3</accession>
<dbReference type="NCBIfam" id="TIGR02444">
    <property type="entry name" value="TIGR02444 family protein"/>
    <property type="match status" value="1"/>
</dbReference>
<evidence type="ECO:0000313" key="2">
    <source>
        <dbReference type="Proteomes" id="UP000001036"/>
    </source>
</evidence>
<dbReference type="KEGG" id="cja:CJA_3548"/>
<reference evidence="1 2" key="1">
    <citation type="journal article" date="2008" name="J. Bacteriol.">
        <title>Insights into plant cell wall degradation from the genome sequence of the soil bacterium Cellvibrio japonicus.</title>
        <authorList>
            <person name="Deboy R.T."/>
            <person name="Mongodin E.F."/>
            <person name="Fouts D.E."/>
            <person name="Tailford L.E."/>
            <person name="Khouri H."/>
            <person name="Emerson J.B."/>
            <person name="Mohamoud Y."/>
            <person name="Watkins K."/>
            <person name="Henrissat B."/>
            <person name="Gilbert H.J."/>
            <person name="Nelson K.E."/>
        </authorList>
    </citation>
    <scope>NUCLEOTIDE SEQUENCE [LARGE SCALE GENOMIC DNA]</scope>
    <source>
        <strain evidence="1 2">Ueda107</strain>
    </source>
</reference>
<dbReference type="RefSeq" id="WP_012489123.1">
    <property type="nucleotide sequence ID" value="NC_010995.1"/>
</dbReference>
<name>B3PGV3_CELJU</name>
<evidence type="ECO:0000313" key="1">
    <source>
        <dbReference type="EMBL" id="ACE83204.1"/>
    </source>
</evidence>
<protein>
    <recommendedName>
        <fullName evidence="3">TIGR02444 family protein</fullName>
    </recommendedName>
</protein>
<dbReference type="STRING" id="498211.CJA_3548"/>
<sequence>MGAHSSSLYALYDEEILVFDTGSLWDFSLIQYAKPGVADACLTLQDKYGADVNLLLWSLWMAQRGILLDQARLDLARKHIQPWHAQTVLPLRQLRRALKAQYGTADKRIEAVRAKIKAAELAAEQQVQYSLEQLCNTWPPANGTTPATNLAIYFEDVGIAEKDWPEWYRQLALQDE</sequence>
<dbReference type="InterPro" id="IPR012659">
    <property type="entry name" value="CHP02444"/>
</dbReference>
<evidence type="ECO:0008006" key="3">
    <source>
        <dbReference type="Google" id="ProtNLM"/>
    </source>
</evidence>
<dbReference type="HOGENOM" id="CLU_119976_0_0_6"/>
<dbReference type="Pfam" id="PF09523">
    <property type="entry name" value="DUF2390"/>
    <property type="match status" value="1"/>
</dbReference>
<organism evidence="1 2">
    <name type="scientific">Cellvibrio japonicus (strain Ueda107)</name>
    <name type="common">Pseudomonas fluorescens subsp. cellulosa</name>
    <dbReference type="NCBI Taxonomy" id="498211"/>
    <lineage>
        <taxon>Bacteria</taxon>
        <taxon>Pseudomonadati</taxon>
        <taxon>Pseudomonadota</taxon>
        <taxon>Gammaproteobacteria</taxon>
        <taxon>Cellvibrionales</taxon>
        <taxon>Cellvibrionaceae</taxon>
        <taxon>Cellvibrio</taxon>
    </lineage>
</organism>